<feature type="signal peptide" evidence="1">
    <location>
        <begin position="1"/>
        <end position="24"/>
    </location>
</feature>
<dbReference type="InterPro" id="IPR000073">
    <property type="entry name" value="AB_hydrolase_1"/>
</dbReference>
<proteinExistence type="predicted"/>
<dbReference type="InterPro" id="IPR050228">
    <property type="entry name" value="Carboxylesterase_BioH"/>
</dbReference>
<name>A0A344L167_9PSEU</name>
<dbReference type="KEGG" id="aab:A4R43_04005"/>
<dbReference type="Pfam" id="PF12697">
    <property type="entry name" value="Abhydrolase_6"/>
    <property type="match status" value="1"/>
</dbReference>
<keyword evidence="1" id="KW-0732">Signal</keyword>
<feature type="domain" description="AB hydrolase-1" evidence="2">
    <location>
        <begin position="60"/>
        <end position="282"/>
    </location>
</feature>
<reference evidence="3 4" key="1">
    <citation type="submission" date="2016-04" db="EMBL/GenBank/DDBJ databases">
        <title>Complete genome sequence and analysis of deep-sea sediment isolate, Amycolatopsis sp. WP1.</title>
        <authorList>
            <person name="Wang H."/>
            <person name="Chen S."/>
            <person name="Wu Q."/>
        </authorList>
    </citation>
    <scope>NUCLEOTIDE SEQUENCE [LARGE SCALE GENOMIC DNA]</scope>
    <source>
        <strain evidence="3 4">WP1</strain>
    </source>
</reference>
<dbReference type="EMBL" id="CP015163">
    <property type="protein sequence ID" value="AXB41791.1"/>
    <property type="molecule type" value="Genomic_DNA"/>
</dbReference>
<evidence type="ECO:0000259" key="2">
    <source>
        <dbReference type="Pfam" id="PF12697"/>
    </source>
</evidence>
<evidence type="ECO:0000256" key="1">
    <source>
        <dbReference type="SAM" id="SignalP"/>
    </source>
</evidence>
<keyword evidence="4" id="KW-1185">Reference proteome</keyword>
<evidence type="ECO:0000313" key="3">
    <source>
        <dbReference type="EMBL" id="AXB41791.1"/>
    </source>
</evidence>
<dbReference type="GO" id="GO:0003824">
    <property type="term" value="F:catalytic activity"/>
    <property type="evidence" value="ECO:0007669"/>
    <property type="project" value="UniProtKB-ARBA"/>
</dbReference>
<evidence type="ECO:0000313" key="4">
    <source>
        <dbReference type="Proteomes" id="UP000250434"/>
    </source>
</evidence>
<dbReference type="PANTHER" id="PTHR43194:SF2">
    <property type="entry name" value="PEROXISOMAL MEMBRANE PROTEIN LPX1"/>
    <property type="match status" value="1"/>
</dbReference>
<dbReference type="InterPro" id="IPR029058">
    <property type="entry name" value="AB_hydrolase_fold"/>
</dbReference>
<protein>
    <recommendedName>
        <fullName evidence="2">AB hydrolase-1 domain-containing protein</fullName>
    </recommendedName>
</protein>
<accession>A0A344L167</accession>
<dbReference type="AlphaFoldDB" id="A0A344L167"/>
<dbReference type="Proteomes" id="UP000250434">
    <property type="component" value="Chromosome"/>
</dbReference>
<gene>
    <name evidence="3" type="ORF">A4R43_04005</name>
</gene>
<feature type="chain" id="PRO_5016700554" description="AB hydrolase-1 domain-containing protein" evidence="1">
    <location>
        <begin position="25"/>
        <end position="297"/>
    </location>
</feature>
<organism evidence="3 4">
    <name type="scientific">Amycolatopsis albispora</name>
    <dbReference type="NCBI Taxonomy" id="1804986"/>
    <lineage>
        <taxon>Bacteria</taxon>
        <taxon>Bacillati</taxon>
        <taxon>Actinomycetota</taxon>
        <taxon>Actinomycetes</taxon>
        <taxon>Pseudonocardiales</taxon>
        <taxon>Pseudonocardiaceae</taxon>
        <taxon>Amycolatopsis</taxon>
    </lineage>
</organism>
<dbReference type="Gene3D" id="3.40.50.1820">
    <property type="entry name" value="alpha/beta hydrolase"/>
    <property type="match status" value="1"/>
</dbReference>
<dbReference type="SUPFAM" id="SSF53474">
    <property type="entry name" value="alpha/beta-Hydrolases"/>
    <property type="match status" value="1"/>
</dbReference>
<dbReference type="RefSeq" id="WP_162788308.1">
    <property type="nucleotide sequence ID" value="NZ_CP015163.1"/>
</dbReference>
<sequence length="297" mass="31489">MRAFSAAVAAVLLLLLPVPSTVEAAVQCRVHHFPVTAGGPQRVFAEFCRPARLAGAPVQLLLHGATYDHTYWSAYARLAAARGFATLNLDRLGYGRSDHPDPATVDLPAAGQVAQQVVDGLRAGAFGPRFGRVVLNGHSLGGLVAYDTARRGGVDGLIISGMPATPRASARAAFPPFHPAEQDPKFAGRGWPPGYLTTLPGTRVETFHYPGTYGPLVPRLEEGRLKDTVPEPELLALGTPPVPADLPTLSVLGSHDQFYPEPGGELVIPDAGHSINFSHGASRFYALTFAWLAGLPR</sequence>
<dbReference type="PANTHER" id="PTHR43194">
    <property type="entry name" value="HYDROLASE ALPHA/BETA FOLD FAMILY"/>
    <property type="match status" value="1"/>
</dbReference>